<comment type="caution">
    <text evidence="2">The sequence shown here is derived from an EMBL/GenBank/DDBJ whole genome shotgun (WGS) entry which is preliminary data.</text>
</comment>
<gene>
    <name evidence="2" type="ORF">S2091_2740</name>
</gene>
<dbReference type="RefSeq" id="WP_105532495.1">
    <property type="nucleotide sequence ID" value="NZ_PUGF01000012.1"/>
</dbReference>
<dbReference type="EMBL" id="PUGF01000012">
    <property type="protein sequence ID" value="PRC92685.1"/>
    <property type="molecule type" value="Genomic_DNA"/>
</dbReference>
<feature type="transmembrane region" description="Helical" evidence="1">
    <location>
        <begin position="6"/>
        <end position="31"/>
    </location>
</feature>
<sequence>MIFLYPFLACFSLLITIFSMLVLNWIVVLFVDAKGNLPPWLSYFQTFDAPLPTGYLTGVMWLMRNPTYGFDYFVFGIPWDPDEWTVQLFRTNATRDFFIATSKNGGFNFYYLGTLGMYKFGWKAWNCFDSATGKFSGTFGDGSHVPICITFNPFKTKV</sequence>
<evidence type="ECO:0000313" key="2">
    <source>
        <dbReference type="EMBL" id="PRC92685.1"/>
    </source>
</evidence>
<organism evidence="2 3">
    <name type="scientific">Solimicrobium silvestre</name>
    <dbReference type="NCBI Taxonomy" id="2099400"/>
    <lineage>
        <taxon>Bacteria</taxon>
        <taxon>Pseudomonadati</taxon>
        <taxon>Pseudomonadota</taxon>
        <taxon>Betaproteobacteria</taxon>
        <taxon>Burkholderiales</taxon>
        <taxon>Oxalobacteraceae</taxon>
        <taxon>Solimicrobium</taxon>
    </lineage>
</organism>
<dbReference type="AlphaFoldDB" id="A0A2S9GY79"/>
<dbReference type="OrthoDB" id="8942901at2"/>
<proteinExistence type="predicted"/>
<name>A0A2S9GY79_9BURK</name>
<accession>A0A2S9GY79</accession>
<evidence type="ECO:0000256" key="1">
    <source>
        <dbReference type="SAM" id="Phobius"/>
    </source>
</evidence>
<protein>
    <submittedName>
        <fullName evidence="2">Uncharacterized protein</fullName>
    </submittedName>
</protein>
<dbReference type="Pfam" id="PF24027">
    <property type="entry name" value="DUF7338"/>
    <property type="match status" value="1"/>
</dbReference>
<keyword evidence="1" id="KW-0472">Membrane</keyword>
<keyword evidence="3" id="KW-1185">Reference proteome</keyword>
<reference evidence="2 3" key="1">
    <citation type="submission" date="2018-02" db="EMBL/GenBank/DDBJ databases">
        <title>Solimicrobium silvestre gen. nov., sp. nov., isolated from alpine forest soil.</title>
        <authorList>
            <person name="Margesin R."/>
            <person name="Albuquerque L."/>
            <person name="Zhang D.-C."/>
            <person name="Froufe H.J.C."/>
            <person name="Severino R."/>
            <person name="Roxo I."/>
            <person name="Egas C."/>
            <person name="Da Costa M.S."/>
        </authorList>
    </citation>
    <scope>NUCLEOTIDE SEQUENCE [LARGE SCALE GENOMIC DNA]</scope>
    <source>
        <strain evidence="2 3">S20-91</strain>
    </source>
</reference>
<keyword evidence="1" id="KW-0812">Transmembrane</keyword>
<keyword evidence="1" id="KW-1133">Transmembrane helix</keyword>
<dbReference type="Proteomes" id="UP000237839">
    <property type="component" value="Unassembled WGS sequence"/>
</dbReference>
<evidence type="ECO:0000313" key="3">
    <source>
        <dbReference type="Proteomes" id="UP000237839"/>
    </source>
</evidence>
<dbReference type="InterPro" id="IPR055762">
    <property type="entry name" value="DUF7338"/>
</dbReference>